<evidence type="ECO:0000259" key="9">
    <source>
        <dbReference type="Pfam" id="PF06144"/>
    </source>
</evidence>
<dbReference type="PANTHER" id="PTHR34388">
    <property type="entry name" value="DNA POLYMERASE III SUBUNIT DELTA"/>
    <property type="match status" value="1"/>
</dbReference>
<dbReference type="SUPFAM" id="SSF52540">
    <property type="entry name" value="P-loop containing nucleoside triphosphate hydrolases"/>
    <property type="match status" value="1"/>
</dbReference>
<keyword evidence="3 11" id="KW-0808">Transferase</keyword>
<evidence type="ECO:0000256" key="2">
    <source>
        <dbReference type="ARBA" id="ARBA00017703"/>
    </source>
</evidence>
<comment type="catalytic activity">
    <reaction evidence="8">
        <text>DNA(n) + a 2'-deoxyribonucleoside 5'-triphosphate = DNA(n+1) + diphosphate</text>
        <dbReference type="Rhea" id="RHEA:22508"/>
        <dbReference type="Rhea" id="RHEA-COMP:17339"/>
        <dbReference type="Rhea" id="RHEA-COMP:17340"/>
        <dbReference type="ChEBI" id="CHEBI:33019"/>
        <dbReference type="ChEBI" id="CHEBI:61560"/>
        <dbReference type="ChEBI" id="CHEBI:173112"/>
        <dbReference type="EC" id="2.7.7.7"/>
    </reaction>
</comment>
<dbReference type="InterPro" id="IPR008921">
    <property type="entry name" value="DNA_pol3_clamp-load_cplx_C"/>
</dbReference>
<evidence type="ECO:0000256" key="4">
    <source>
        <dbReference type="ARBA" id="ARBA00022695"/>
    </source>
</evidence>
<dbReference type="Proteomes" id="UP001597079">
    <property type="component" value="Unassembled WGS sequence"/>
</dbReference>
<keyword evidence="5" id="KW-0235">DNA replication</keyword>
<dbReference type="InterPro" id="IPR010372">
    <property type="entry name" value="DNA_pol3_delta_N"/>
</dbReference>
<sequence>MDFTSASQQITGGQIAPVYLLHGQETSFMAQLIAQLVTATQAETAVRYDFEEDGVEQALLELQSVSFFLQQPLVVINNCTVFLSQGKNSAQGEALESYLQNPVSNRVLVLTVQADKLDERKKITKAAKRHLVVSCQTPKEAAALKMLQAYATEQAIQIQGNALAELWRRTGTVTLARNELHKVGLYAGGKAVTEADVRMLVTQTLEETVFDWVDHVIKGQLVTATEHLVDIERQGYDPLALLAMLARQLRLMWYAKALQQKGMRLDDIAKEVKAHPFALRVADRQSKKIPLAALERTITQAADIELDVKRGRRDPQHAIELFMLQCAKNVAGV</sequence>
<dbReference type="RefSeq" id="WP_377945688.1">
    <property type="nucleotide sequence ID" value="NZ_JBHUCX010000099.1"/>
</dbReference>
<comment type="caution">
    <text evidence="11">The sequence shown here is derived from an EMBL/GenBank/DDBJ whole genome shotgun (WGS) entry which is preliminary data.</text>
</comment>
<dbReference type="NCBIfam" id="TIGR01128">
    <property type="entry name" value="holA"/>
    <property type="match status" value="1"/>
</dbReference>
<comment type="similarity">
    <text evidence="7">Belongs to the DNA polymerase HolA subunit family.</text>
</comment>
<gene>
    <name evidence="11" type="primary">holA</name>
    <name evidence="11" type="ORF">ACFSB2_24220</name>
</gene>
<proteinExistence type="inferred from homology"/>
<keyword evidence="12" id="KW-1185">Reference proteome</keyword>
<dbReference type="EC" id="2.7.7.7" evidence="1"/>
<dbReference type="Gene3D" id="1.20.272.10">
    <property type="match status" value="1"/>
</dbReference>
<dbReference type="Pfam" id="PF06144">
    <property type="entry name" value="DNA_pol3_delta"/>
    <property type="match status" value="1"/>
</dbReference>
<keyword evidence="4 11" id="KW-0548">Nucleotidyltransferase</keyword>
<evidence type="ECO:0000256" key="5">
    <source>
        <dbReference type="ARBA" id="ARBA00022705"/>
    </source>
</evidence>
<dbReference type="InterPro" id="IPR048466">
    <property type="entry name" value="DNA_pol3_delta-like_C"/>
</dbReference>
<dbReference type="InterPro" id="IPR005790">
    <property type="entry name" value="DNA_polIII_delta"/>
</dbReference>
<dbReference type="InterPro" id="IPR027417">
    <property type="entry name" value="P-loop_NTPase"/>
</dbReference>
<feature type="domain" description="DNA polymerase III delta subunit-like C-terminal" evidence="10">
    <location>
        <begin position="206"/>
        <end position="325"/>
    </location>
</feature>
<evidence type="ECO:0000256" key="6">
    <source>
        <dbReference type="ARBA" id="ARBA00022932"/>
    </source>
</evidence>
<dbReference type="PANTHER" id="PTHR34388:SF1">
    <property type="entry name" value="DNA POLYMERASE III SUBUNIT DELTA"/>
    <property type="match status" value="1"/>
</dbReference>
<evidence type="ECO:0000256" key="3">
    <source>
        <dbReference type="ARBA" id="ARBA00022679"/>
    </source>
</evidence>
<evidence type="ECO:0000256" key="7">
    <source>
        <dbReference type="ARBA" id="ARBA00034754"/>
    </source>
</evidence>
<dbReference type="Pfam" id="PF21694">
    <property type="entry name" value="DNA_pol3_delta_C"/>
    <property type="match status" value="1"/>
</dbReference>
<evidence type="ECO:0000259" key="10">
    <source>
        <dbReference type="Pfam" id="PF21694"/>
    </source>
</evidence>
<dbReference type="GO" id="GO:0003887">
    <property type="term" value="F:DNA-directed DNA polymerase activity"/>
    <property type="evidence" value="ECO:0007669"/>
    <property type="project" value="UniProtKB-EC"/>
</dbReference>
<accession>A0ABW4JP38</accession>
<dbReference type="SUPFAM" id="SSF48019">
    <property type="entry name" value="post-AAA+ oligomerization domain-like"/>
    <property type="match status" value="1"/>
</dbReference>
<evidence type="ECO:0000313" key="12">
    <source>
        <dbReference type="Proteomes" id="UP001597079"/>
    </source>
</evidence>
<reference evidence="12" key="1">
    <citation type="journal article" date="2019" name="Int. J. Syst. Evol. Microbiol.">
        <title>The Global Catalogue of Microorganisms (GCM) 10K type strain sequencing project: providing services to taxonomists for standard genome sequencing and annotation.</title>
        <authorList>
            <consortium name="The Broad Institute Genomics Platform"/>
            <consortium name="The Broad Institute Genome Sequencing Center for Infectious Disease"/>
            <person name="Wu L."/>
            <person name="Ma J."/>
        </authorList>
    </citation>
    <scope>NUCLEOTIDE SEQUENCE [LARGE SCALE GENOMIC DNA]</scope>
    <source>
        <strain evidence="12">CGMCC 1.12286</strain>
    </source>
</reference>
<dbReference type="EMBL" id="JBHUCX010000099">
    <property type="protein sequence ID" value="MFD1677773.1"/>
    <property type="molecule type" value="Genomic_DNA"/>
</dbReference>
<evidence type="ECO:0000256" key="1">
    <source>
        <dbReference type="ARBA" id="ARBA00012417"/>
    </source>
</evidence>
<feature type="domain" description="DNA polymerase III delta N-terminal" evidence="9">
    <location>
        <begin position="19"/>
        <end position="135"/>
    </location>
</feature>
<evidence type="ECO:0000256" key="8">
    <source>
        <dbReference type="ARBA" id="ARBA00049244"/>
    </source>
</evidence>
<evidence type="ECO:0000313" key="11">
    <source>
        <dbReference type="EMBL" id="MFD1677773.1"/>
    </source>
</evidence>
<organism evidence="11 12">
    <name type="scientific">Alicyclobacillus fodiniaquatilis</name>
    <dbReference type="NCBI Taxonomy" id="1661150"/>
    <lineage>
        <taxon>Bacteria</taxon>
        <taxon>Bacillati</taxon>
        <taxon>Bacillota</taxon>
        <taxon>Bacilli</taxon>
        <taxon>Bacillales</taxon>
        <taxon>Alicyclobacillaceae</taxon>
        <taxon>Alicyclobacillus</taxon>
    </lineage>
</organism>
<protein>
    <recommendedName>
        <fullName evidence="2">DNA polymerase III subunit delta</fullName>
        <ecNumber evidence="1">2.7.7.7</ecNumber>
    </recommendedName>
</protein>
<keyword evidence="6" id="KW-0239">DNA-directed DNA polymerase</keyword>
<dbReference type="Gene3D" id="3.40.50.300">
    <property type="entry name" value="P-loop containing nucleotide triphosphate hydrolases"/>
    <property type="match status" value="1"/>
</dbReference>
<name>A0ABW4JP38_9BACL</name>